<organism evidence="2 3">
    <name type="scientific">Mucilaginibacter gotjawali</name>
    <dbReference type="NCBI Taxonomy" id="1550579"/>
    <lineage>
        <taxon>Bacteria</taxon>
        <taxon>Pseudomonadati</taxon>
        <taxon>Bacteroidota</taxon>
        <taxon>Sphingobacteriia</taxon>
        <taxon>Sphingobacteriales</taxon>
        <taxon>Sphingobacteriaceae</taxon>
        <taxon>Mucilaginibacter</taxon>
    </lineage>
</organism>
<dbReference type="EMBL" id="AP017313">
    <property type="protein sequence ID" value="BAU52323.1"/>
    <property type="molecule type" value="Genomic_DNA"/>
</dbReference>
<feature type="transmembrane region" description="Helical" evidence="1">
    <location>
        <begin position="138"/>
        <end position="159"/>
    </location>
</feature>
<evidence type="ECO:0000313" key="3">
    <source>
        <dbReference type="Proteomes" id="UP000218263"/>
    </source>
</evidence>
<proteinExistence type="predicted"/>
<sequence length="170" mass="18901">MKPVLRKIGFWIGIFLQTLIIAGIFLIGWGMSFTAIDLNKAAKTTGTIVSARPEQSRQSKTVSGFKPLIIRLDNDGTGYWLYRASQNYSGIIAALPLGSRVTIYRSNVPDADGYTAYQVNNSQGIIYSISEYEDKEKLAGRFIALPGAFILLGAVIFQIRKRYKPSRQQS</sequence>
<protein>
    <recommendedName>
        <fullName evidence="4">DUF3592 domain-containing protein</fullName>
    </recommendedName>
</protein>
<dbReference type="Proteomes" id="UP000218263">
    <property type="component" value="Chromosome"/>
</dbReference>
<feature type="transmembrane region" description="Helical" evidence="1">
    <location>
        <begin position="12"/>
        <end position="31"/>
    </location>
</feature>
<accession>A0A120MY02</accession>
<evidence type="ECO:0000256" key="1">
    <source>
        <dbReference type="SAM" id="Phobius"/>
    </source>
</evidence>
<evidence type="ECO:0000313" key="2">
    <source>
        <dbReference type="EMBL" id="BAU52323.1"/>
    </source>
</evidence>
<evidence type="ECO:0008006" key="4">
    <source>
        <dbReference type="Google" id="ProtNLM"/>
    </source>
</evidence>
<keyword evidence="1" id="KW-1133">Transmembrane helix</keyword>
<dbReference type="AlphaFoldDB" id="A0A120MY02"/>
<gene>
    <name evidence="2" type="ORF">MgSA37_00478</name>
</gene>
<keyword evidence="3" id="KW-1185">Reference proteome</keyword>
<name>A0A120MY02_9SPHI</name>
<keyword evidence="1" id="KW-0812">Transmembrane</keyword>
<keyword evidence="1" id="KW-0472">Membrane</keyword>
<reference evidence="2 3" key="1">
    <citation type="submission" date="2015-12" db="EMBL/GenBank/DDBJ databases">
        <title>Genome sequence of Mucilaginibacter gotjawali.</title>
        <authorList>
            <person name="Lee J.S."/>
            <person name="Lee K.C."/>
            <person name="Kim K.K."/>
            <person name="Lee B.W."/>
        </authorList>
    </citation>
    <scope>NUCLEOTIDE SEQUENCE [LARGE SCALE GENOMIC DNA]</scope>
    <source>
        <strain evidence="2 3">SA3-7</strain>
    </source>
</reference>
<dbReference type="KEGG" id="mgot:MgSA37_00478"/>